<gene>
    <name evidence="2" type="ORF">E4N74_01350</name>
    <name evidence="1" type="ORF">E4N76_02005</name>
</gene>
<dbReference type="EMBL" id="CP038804">
    <property type="protein sequence ID" value="UTY34845.1"/>
    <property type="molecule type" value="Genomic_DNA"/>
</dbReference>
<dbReference type="PROSITE" id="PS51257">
    <property type="entry name" value="PROKAR_LIPOPROTEIN"/>
    <property type="match status" value="1"/>
</dbReference>
<accession>A0AAE9SJ91</accession>
<dbReference type="Proteomes" id="UP001058682">
    <property type="component" value="Chromosome"/>
</dbReference>
<dbReference type="KEGG" id="tpk:JO40_07415"/>
<dbReference type="EMBL" id="CP038802">
    <property type="protein sequence ID" value="UTY29992.1"/>
    <property type="molecule type" value="Genomic_DNA"/>
</dbReference>
<keyword evidence="4" id="KW-1185">Reference proteome</keyword>
<evidence type="ECO:0000313" key="2">
    <source>
        <dbReference type="EMBL" id="UTY34845.1"/>
    </source>
</evidence>
<evidence type="ECO:0008006" key="5">
    <source>
        <dbReference type="Google" id="ProtNLM"/>
    </source>
</evidence>
<dbReference type="Gene3D" id="3.40.1000.10">
    <property type="entry name" value="Mog1/PsbP, alpha/beta/alpha sandwich"/>
    <property type="match status" value="1"/>
</dbReference>
<protein>
    <recommendedName>
        <fullName evidence="5">Lipoprotein</fullName>
    </recommendedName>
</protein>
<dbReference type="Proteomes" id="UP001059401">
    <property type="component" value="Chromosome"/>
</dbReference>
<evidence type="ECO:0000313" key="1">
    <source>
        <dbReference type="EMBL" id="UTY29992.1"/>
    </source>
</evidence>
<organism evidence="2 3">
    <name type="scientific">Treponema putidum</name>
    <dbReference type="NCBI Taxonomy" id="221027"/>
    <lineage>
        <taxon>Bacteria</taxon>
        <taxon>Pseudomonadati</taxon>
        <taxon>Spirochaetota</taxon>
        <taxon>Spirochaetia</taxon>
        <taxon>Spirochaetales</taxon>
        <taxon>Treponemataceae</taxon>
        <taxon>Treponema</taxon>
    </lineage>
</organism>
<reference evidence="2" key="1">
    <citation type="submission" date="2019-04" db="EMBL/GenBank/DDBJ databases">
        <title>Whole genome sequencing of oral phylogroup 2 treponemes.</title>
        <authorList>
            <person name="Chan Y."/>
            <person name="Zeng H.H."/>
            <person name="Yu X.L."/>
            <person name="Leung W.K."/>
            <person name="Watt R.M."/>
        </authorList>
    </citation>
    <scope>NUCLEOTIDE SEQUENCE</scope>
    <source>
        <strain evidence="2">OMZ 835</strain>
        <strain evidence="1">OMZ 847</strain>
    </source>
</reference>
<dbReference type="RefSeq" id="WP_044979743.1">
    <property type="nucleotide sequence ID" value="NZ_CP009228.1"/>
</dbReference>
<sequence>MLNLRKVFFAVFGLIFISCSKQDPEFTGKYLTYTNTQEGYEIDYPSEILKPVKSSSEEQVFTSNDGEVSLSVSVSALKELSPEFIFKTADLYEKKEAERFTVSDKNMGRDGFVLKGYSKDKMFFCQTFAINEKFYTIRFEYNKKDYDTYRDILTHVIDSFELTSASLSQEEIEDTNSQDEKSYDEGNLISFAFSFLSNVYWENNFNLLLKNSSPKLADFVHPDYGIRRFYNPGSAPLLFSAEDGFGFDESTDFSTIPSANKFGGSIPFYNRMPDGGFCEESKDKDGVYCAIVKEIPTAVDPASFESDEIQNLKIDLPKNYKAILKIVILDGGFIKKTFYFFDIENNWFLLFVDDCDCSA</sequence>
<evidence type="ECO:0000313" key="4">
    <source>
        <dbReference type="Proteomes" id="UP001059401"/>
    </source>
</evidence>
<name>A0AAE9SJ91_9SPIR</name>
<dbReference type="AlphaFoldDB" id="A0AAE9SJ91"/>
<evidence type="ECO:0000313" key="3">
    <source>
        <dbReference type="Proteomes" id="UP001058682"/>
    </source>
</evidence>
<proteinExistence type="predicted"/>